<evidence type="ECO:0000256" key="3">
    <source>
        <dbReference type="ARBA" id="ARBA00010765"/>
    </source>
</evidence>
<dbReference type="InterPro" id="IPR024177">
    <property type="entry name" value="Biotin_synthase"/>
</dbReference>
<keyword evidence="9" id="KW-0479">Metal-binding</keyword>
<evidence type="ECO:0000256" key="12">
    <source>
        <dbReference type="ARBA" id="ARBA00023014"/>
    </source>
</evidence>
<keyword evidence="8" id="KW-0001">2Fe-2S</keyword>
<proteinExistence type="inferred from homology"/>
<gene>
    <name evidence="16" type="primary">g6353</name>
    <name evidence="16" type="ORF">VP750_LOCUS5444</name>
</gene>
<dbReference type="HAMAP" id="MF_01694">
    <property type="entry name" value="BioB"/>
    <property type="match status" value="1"/>
</dbReference>
<evidence type="ECO:0000256" key="9">
    <source>
        <dbReference type="ARBA" id="ARBA00022723"/>
    </source>
</evidence>
<evidence type="ECO:0000256" key="5">
    <source>
        <dbReference type="ARBA" id="ARBA00022485"/>
    </source>
</evidence>
<dbReference type="InterPro" id="IPR002684">
    <property type="entry name" value="Biotin_synth/BioAB"/>
</dbReference>
<dbReference type="Pfam" id="PF06968">
    <property type="entry name" value="BATS"/>
    <property type="match status" value="1"/>
</dbReference>
<protein>
    <recommendedName>
        <fullName evidence="4">biotin synthase</fullName>
        <ecNumber evidence="4">2.8.1.6</ecNumber>
    </recommendedName>
</protein>
<dbReference type="SFLD" id="SFLDF00272">
    <property type="entry name" value="biotin_synthase"/>
    <property type="match status" value="1"/>
</dbReference>
<keyword evidence="6" id="KW-0808">Transferase</keyword>
<evidence type="ECO:0000256" key="11">
    <source>
        <dbReference type="ARBA" id="ARBA00023004"/>
    </source>
</evidence>
<sequence length="407" mass="44006">MLRIARSCLTAGACTEGVLAAALPCRNIWSSPTCHQAEPALSDHVSAAPDSSSYPLGAIRTDWTREEVTQVYDTPLLELVFNAATVHRMYNDPRMVQRCTLLSIKTGGCPETCTYCSQSSSWRKETGLKAEKLMDLEAVYEAAVRARDSGSTRFCMGAAWRGPSQVGQGQWNRVLDMVSRIRGLGMEVCTTLGMLTPEQAKQLREAGLTAYNHNLDTSPEYYSKITSSRKYEDRLETLDSVRKAGISVCAGGIIGMGEANMDRVGLLHQLATLPEHPESVPINALVAVKGTPLQDQAPPSALDIIRCIATARITMPRSVVRLSAGRLNFSRSDQALCFMAGANSIFDGDKLLTTPNNERNEDLEMFETLGLKSRPAFLPYAAGGASSSGASLQPEEAQPLQQAVAAA</sequence>
<comment type="pathway">
    <text evidence="2">Cofactor biosynthesis; biotin biosynthesis; biotin from 7,8-diaminononanoate: step 2/2.</text>
</comment>
<feature type="domain" description="Radical SAM core" evidence="15">
    <location>
        <begin position="94"/>
        <end position="326"/>
    </location>
</feature>
<evidence type="ECO:0000256" key="14">
    <source>
        <dbReference type="SAM" id="MobiDB-lite"/>
    </source>
</evidence>
<dbReference type="PROSITE" id="PS51918">
    <property type="entry name" value="RADICAL_SAM"/>
    <property type="match status" value="1"/>
</dbReference>
<name>A0ABP1FZ53_9CHLO</name>
<dbReference type="Gene3D" id="3.20.20.70">
    <property type="entry name" value="Aldolase class I"/>
    <property type="match status" value="1"/>
</dbReference>
<keyword evidence="5" id="KW-0004">4Fe-4S</keyword>
<evidence type="ECO:0000256" key="4">
    <source>
        <dbReference type="ARBA" id="ARBA00012236"/>
    </source>
</evidence>
<feature type="compositionally biased region" description="Low complexity" evidence="14">
    <location>
        <begin position="382"/>
        <end position="391"/>
    </location>
</feature>
<evidence type="ECO:0000256" key="6">
    <source>
        <dbReference type="ARBA" id="ARBA00022679"/>
    </source>
</evidence>
<evidence type="ECO:0000313" key="17">
    <source>
        <dbReference type="Proteomes" id="UP001497392"/>
    </source>
</evidence>
<dbReference type="SFLD" id="SFLDS00029">
    <property type="entry name" value="Radical_SAM"/>
    <property type="match status" value="1"/>
</dbReference>
<comment type="similarity">
    <text evidence="3">Belongs to the radical SAM superfamily. Biotin synthase family.</text>
</comment>
<dbReference type="NCBIfam" id="TIGR00433">
    <property type="entry name" value="bioB"/>
    <property type="match status" value="1"/>
</dbReference>
<dbReference type="SFLD" id="SFLDG01278">
    <property type="entry name" value="biotin_synthase_like"/>
    <property type="match status" value="1"/>
</dbReference>
<organism evidence="16 17">
    <name type="scientific">Coccomyxa viridis</name>
    <dbReference type="NCBI Taxonomy" id="1274662"/>
    <lineage>
        <taxon>Eukaryota</taxon>
        <taxon>Viridiplantae</taxon>
        <taxon>Chlorophyta</taxon>
        <taxon>core chlorophytes</taxon>
        <taxon>Trebouxiophyceae</taxon>
        <taxon>Trebouxiophyceae incertae sedis</taxon>
        <taxon>Coccomyxaceae</taxon>
        <taxon>Coccomyxa</taxon>
    </lineage>
</organism>
<comment type="caution">
    <text evidence="16">The sequence shown here is derived from an EMBL/GenBank/DDBJ whole genome shotgun (WGS) entry which is preliminary data.</text>
</comment>
<dbReference type="InterPro" id="IPR006638">
    <property type="entry name" value="Elp3/MiaA/NifB-like_rSAM"/>
</dbReference>
<evidence type="ECO:0000256" key="13">
    <source>
        <dbReference type="ARBA" id="ARBA00034078"/>
    </source>
</evidence>
<evidence type="ECO:0000256" key="7">
    <source>
        <dbReference type="ARBA" id="ARBA00022691"/>
    </source>
</evidence>
<keyword evidence="17" id="KW-1185">Reference proteome</keyword>
<evidence type="ECO:0000256" key="2">
    <source>
        <dbReference type="ARBA" id="ARBA00004942"/>
    </source>
</evidence>
<comment type="cofactor">
    <cofactor evidence="13">
        <name>[2Fe-2S] cluster</name>
        <dbReference type="ChEBI" id="CHEBI:190135"/>
    </cofactor>
</comment>
<dbReference type="SUPFAM" id="SSF102114">
    <property type="entry name" value="Radical SAM enzymes"/>
    <property type="match status" value="1"/>
</dbReference>
<keyword evidence="7" id="KW-0949">S-adenosyl-L-methionine</keyword>
<keyword evidence="12" id="KW-0411">Iron-sulfur</keyword>
<evidence type="ECO:0000256" key="8">
    <source>
        <dbReference type="ARBA" id="ARBA00022714"/>
    </source>
</evidence>
<dbReference type="CDD" id="cd01335">
    <property type="entry name" value="Radical_SAM"/>
    <property type="match status" value="1"/>
</dbReference>
<dbReference type="Pfam" id="PF04055">
    <property type="entry name" value="Radical_SAM"/>
    <property type="match status" value="1"/>
</dbReference>
<dbReference type="Proteomes" id="UP001497392">
    <property type="component" value="Unassembled WGS sequence"/>
</dbReference>
<dbReference type="InterPro" id="IPR010722">
    <property type="entry name" value="BATS_dom"/>
</dbReference>
<feature type="region of interest" description="Disordered" evidence="14">
    <location>
        <begin position="382"/>
        <end position="407"/>
    </location>
</feature>
<keyword evidence="11" id="KW-0408">Iron</keyword>
<dbReference type="SMART" id="SM00729">
    <property type="entry name" value="Elp3"/>
    <property type="match status" value="1"/>
</dbReference>
<dbReference type="SFLD" id="SFLDG01060">
    <property type="entry name" value="BATS_domain_containing"/>
    <property type="match status" value="1"/>
</dbReference>
<dbReference type="EC" id="2.8.1.6" evidence="4"/>
<dbReference type="InterPro" id="IPR007197">
    <property type="entry name" value="rSAM"/>
</dbReference>
<dbReference type="SMART" id="SM00876">
    <property type="entry name" value="BATS"/>
    <property type="match status" value="1"/>
</dbReference>
<dbReference type="InterPro" id="IPR058240">
    <property type="entry name" value="rSAM_sf"/>
</dbReference>
<accession>A0ABP1FZ53</accession>
<reference evidence="16 17" key="1">
    <citation type="submission" date="2024-06" db="EMBL/GenBank/DDBJ databases">
        <authorList>
            <person name="Kraege A."/>
            <person name="Thomma B."/>
        </authorList>
    </citation>
    <scope>NUCLEOTIDE SEQUENCE [LARGE SCALE GENOMIC DNA]</scope>
</reference>
<dbReference type="InterPro" id="IPR013785">
    <property type="entry name" value="Aldolase_TIM"/>
</dbReference>
<comment type="cofactor">
    <cofactor evidence="1">
        <name>[4Fe-4S] cluster</name>
        <dbReference type="ChEBI" id="CHEBI:49883"/>
    </cofactor>
</comment>
<evidence type="ECO:0000313" key="16">
    <source>
        <dbReference type="EMBL" id="CAL5223785.1"/>
    </source>
</evidence>
<evidence type="ECO:0000256" key="10">
    <source>
        <dbReference type="ARBA" id="ARBA00022756"/>
    </source>
</evidence>
<evidence type="ECO:0000259" key="15">
    <source>
        <dbReference type="PROSITE" id="PS51918"/>
    </source>
</evidence>
<evidence type="ECO:0000256" key="1">
    <source>
        <dbReference type="ARBA" id="ARBA00001966"/>
    </source>
</evidence>
<keyword evidence="10" id="KW-0093">Biotin biosynthesis</keyword>
<dbReference type="PANTHER" id="PTHR22976:SF2">
    <property type="entry name" value="BIOTIN SYNTHASE, MITOCHONDRIAL"/>
    <property type="match status" value="1"/>
</dbReference>
<dbReference type="PANTHER" id="PTHR22976">
    <property type="entry name" value="BIOTIN SYNTHASE"/>
    <property type="match status" value="1"/>
</dbReference>
<dbReference type="EMBL" id="CAXHTA020000009">
    <property type="protein sequence ID" value="CAL5223785.1"/>
    <property type="molecule type" value="Genomic_DNA"/>
</dbReference>